<protein>
    <submittedName>
        <fullName evidence="2">GNAT family N-acetyltransferase</fullName>
    </submittedName>
</protein>
<organism evidence="2 3">
    <name type="scientific">Allocoprobacillus halotolerans</name>
    <dbReference type="NCBI Taxonomy" id="2944914"/>
    <lineage>
        <taxon>Bacteria</taxon>
        <taxon>Bacillati</taxon>
        <taxon>Bacillota</taxon>
        <taxon>Erysipelotrichia</taxon>
        <taxon>Erysipelotrichales</taxon>
        <taxon>Erysipelotrichaceae</taxon>
        <taxon>Allocoprobacillus</taxon>
    </lineage>
</organism>
<evidence type="ECO:0000313" key="3">
    <source>
        <dbReference type="Proteomes" id="UP001060112"/>
    </source>
</evidence>
<dbReference type="InterPro" id="IPR016181">
    <property type="entry name" value="Acyl_CoA_acyltransferase"/>
</dbReference>
<feature type="domain" description="N-acetyltransferase" evidence="1">
    <location>
        <begin position="8"/>
        <end position="170"/>
    </location>
</feature>
<evidence type="ECO:0000259" key="1">
    <source>
        <dbReference type="PROSITE" id="PS51186"/>
    </source>
</evidence>
<dbReference type="Pfam" id="PF13302">
    <property type="entry name" value="Acetyltransf_3"/>
    <property type="match status" value="1"/>
</dbReference>
<keyword evidence="3" id="KW-1185">Reference proteome</keyword>
<dbReference type="RefSeq" id="WP_290141944.1">
    <property type="nucleotide sequence ID" value="NZ_CP101620.1"/>
</dbReference>
<dbReference type="PANTHER" id="PTHR43792:SF1">
    <property type="entry name" value="N-ACETYLTRANSFERASE DOMAIN-CONTAINING PROTEIN"/>
    <property type="match status" value="1"/>
</dbReference>
<dbReference type="PANTHER" id="PTHR43792">
    <property type="entry name" value="GNAT FAMILY, PUTATIVE (AFU_ORTHOLOGUE AFUA_3G00765)-RELATED-RELATED"/>
    <property type="match status" value="1"/>
</dbReference>
<dbReference type="PROSITE" id="PS51186">
    <property type="entry name" value="GNAT"/>
    <property type="match status" value="1"/>
</dbReference>
<name>A0ABY5I6W3_9FIRM</name>
<sequence length="174" mass="20742">MIFETNRLYLRELTQDDYFDLVQILQNPNVMYAYEHDFTNEDVQIWLNRQFSRYKKYHFGLWAVILKSTNEMIGQAGLSMQPYHDDEILEIGYLFKEEFWHQGYASEVAQACKNYAFSQLKAKKVFAIIKSDNVSSIAVAKRIGMKKVDEFNVRYYNDERLHYLYAVENLCNLI</sequence>
<evidence type="ECO:0000313" key="2">
    <source>
        <dbReference type="EMBL" id="UTY40522.1"/>
    </source>
</evidence>
<dbReference type="InterPro" id="IPR051531">
    <property type="entry name" value="N-acetyltransferase"/>
</dbReference>
<dbReference type="SUPFAM" id="SSF55729">
    <property type="entry name" value="Acyl-CoA N-acyltransferases (Nat)"/>
    <property type="match status" value="1"/>
</dbReference>
<proteinExistence type="predicted"/>
<gene>
    <name evidence="2" type="ORF">NMU03_07030</name>
</gene>
<dbReference type="InterPro" id="IPR000182">
    <property type="entry name" value="GNAT_dom"/>
</dbReference>
<accession>A0ABY5I6W3</accession>
<dbReference type="EMBL" id="CP101620">
    <property type="protein sequence ID" value="UTY40522.1"/>
    <property type="molecule type" value="Genomic_DNA"/>
</dbReference>
<dbReference type="Proteomes" id="UP001060112">
    <property type="component" value="Chromosome"/>
</dbReference>
<dbReference type="Gene3D" id="3.40.630.30">
    <property type="match status" value="1"/>
</dbReference>
<reference evidence="2" key="1">
    <citation type="submission" date="2022-07" db="EMBL/GenBank/DDBJ databases">
        <title>Faecal culturing of patients with breast cancer.</title>
        <authorList>
            <person name="Teng N.M.Y."/>
            <person name="Kiu R."/>
            <person name="Evans R."/>
            <person name="Baker D.J."/>
            <person name="Zenner C."/>
            <person name="Robinson S.D."/>
            <person name="Hall L.J."/>
        </authorList>
    </citation>
    <scope>NUCLEOTIDE SEQUENCE</scope>
    <source>
        <strain evidence="2">LH1062</strain>
    </source>
</reference>